<dbReference type="SUPFAM" id="SSF81345">
    <property type="entry name" value="ABC transporter involved in vitamin B12 uptake, BtuC"/>
    <property type="match status" value="1"/>
</dbReference>
<feature type="transmembrane region" description="Helical" evidence="8">
    <location>
        <begin position="250"/>
        <end position="272"/>
    </location>
</feature>
<gene>
    <name evidence="9" type="ORF">HMPREF9470_02817</name>
</gene>
<dbReference type="PATRIC" id="fig|742734.4.peg.3018"/>
<dbReference type="FunFam" id="1.10.3470.10:FF:000001">
    <property type="entry name" value="Vitamin B12 ABC transporter permease BtuC"/>
    <property type="match status" value="1"/>
</dbReference>
<feature type="transmembrane region" description="Helical" evidence="8">
    <location>
        <begin position="165"/>
        <end position="194"/>
    </location>
</feature>
<reference evidence="9 10" key="1">
    <citation type="submission" date="2011-04" db="EMBL/GenBank/DDBJ databases">
        <title>The Genome Sequence of Clostridium citroniae WAL-19142.</title>
        <authorList>
            <consortium name="The Broad Institute Genome Sequencing Platform"/>
            <person name="Earl A."/>
            <person name="Ward D."/>
            <person name="Feldgarden M."/>
            <person name="Gevers D."/>
            <person name="Warren Y.A."/>
            <person name="Tyrrell K.L."/>
            <person name="Citron D.M."/>
            <person name="Goldstein E.J."/>
            <person name="Daigneault M."/>
            <person name="Allen-Vercoe E."/>
            <person name="Young S.K."/>
            <person name="Zeng Q."/>
            <person name="Gargeya S."/>
            <person name="Fitzgerald M."/>
            <person name="Haas B."/>
            <person name="Abouelleil A."/>
            <person name="Alvarado L."/>
            <person name="Arachchi H.M."/>
            <person name="Berlin A."/>
            <person name="Brown A."/>
            <person name="Chapman S.B."/>
            <person name="Chen Z."/>
            <person name="Dunbar C."/>
            <person name="Freedman E."/>
            <person name="Gearin G."/>
            <person name="Gellesch M."/>
            <person name="Goldberg J."/>
            <person name="Griggs A."/>
            <person name="Gujja S."/>
            <person name="Heilman E.R."/>
            <person name="Heiman D."/>
            <person name="Howarth C."/>
            <person name="Larson L."/>
            <person name="Lui A."/>
            <person name="MacDonald P.J."/>
            <person name="Mehta T."/>
            <person name="Montmayeur A."/>
            <person name="Murphy C."/>
            <person name="Neiman D."/>
            <person name="Pearson M."/>
            <person name="Priest M."/>
            <person name="Roberts A."/>
            <person name="Saif S."/>
            <person name="Shea T."/>
            <person name="Shenoy N."/>
            <person name="Sisk P."/>
            <person name="Stolte C."/>
            <person name="Sykes S."/>
            <person name="White J."/>
            <person name="Yandava C."/>
            <person name="Wortman J."/>
            <person name="Nusbaum C."/>
            <person name="Birren B."/>
        </authorList>
    </citation>
    <scope>NUCLEOTIDE SEQUENCE [LARGE SCALE GENOMIC DNA]</scope>
    <source>
        <strain evidence="9 10">WAL-19142</strain>
    </source>
</reference>
<dbReference type="Gene3D" id="1.10.3470.10">
    <property type="entry name" value="ABC transporter involved in vitamin B12 uptake, BtuC"/>
    <property type="match status" value="1"/>
</dbReference>
<evidence type="ECO:0000313" key="10">
    <source>
        <dbReference type="Proteomes" id="UP000037392"/>
    </source>
</evidence>
<dbReference type="Proteomes" id="UP000037392">
    <property type="component" value="Unassembled WGS sequence"/>
</dbReference>
<dbReference type="GO" id="GO:0005886">
    <property type="term" value="C:plasma membrane"/>
    <property type="evidence" value="ECO:0007669"/>
    <property type="project" value="UniProtKB-SubCell"/>
</dbReference>
<comment type="caution">
    <text evidence="9">The sequence shown here is derived from an EMBL/GenBank/DDBJ whole genome shotgun (WGS) entry which is preliminary data.</text>
</comment>
<dbReference type="PANTHER" id="PTHR30472">
    <property type="entry name" value="FERRIC ENTEROBACTIN TRANSPORT SYSTEM PERMEASE PROTEIN"/>
    <property type="match status" value="1"/>
</dbReference>
<dbReference type="InterPro" id="IPR000522">
    <property type="entry name" value="ABC_transptr_permease_BtuC"/>
</dbReference>
<dbReference type="CDD" id="cd06550">
    <property type="entry name" value="TM_ABC_iron-siderophores_like"/>
    <property type="match status" value="1"/>
</dbReference>
<dbReference type="GO" id="GO:0022857">
    <property type="term" value="F:transmembrane transporter activity"/>
    <property type="evidence" value="ECO:0007669"/>
    <property type="project" value="InterPro"/>
</dbReference>
<feature type="transmembrane region" description="Helical" evidence="8">
    <location>
        <begin position="366"/>
        <end position="385"/>
    </location>
</feature>
<evidence type="ECO:0000313" key="9">
    <source>
        <dbReference type="EMBL" id="KMW18713.1"/>
    </source>
</evidence>
<evidence type="ECO:0000256" key="1">
    <source>
        <dbReference type="ARBA" id="ARBA00004651"/>
    </source>
</evidence>
<dbReference type="AlphaFoldDB" id="A0A0J9C0T2"/>
<dbReference type="Pfam" id="PF01032">
    <property type="entry name" value="FecCD"/>
    <property type="match status" value="1"/>
</dbReference>
<evidence type="ECO:0008006" key="11">
    <source>
        <dbReference type="Google" id="ProtNLM"/>
    </source>
</evidence>
<dbReference type="RefSeq" id="WP_227161409.1">
    <property type="nucleotide sequence ID" value="NZ_KQ235878.1"/>
</dbReference>
<keyword evidence="6 8" id="KW-1133">Transmembrane helix</keyword>
<proteinExistence type="inferred from homology"/>
<evidence type="ECO:0000256" key="3">
    <source>
        <dbReference type="ARBA" id="ARBA00022448"/>
    </source>
</evidence>
<evidence type="ECO:0000256" key="6">
    <source>
        <dbReference type="ARBA" id="ARBA00022989"/>
    </source>
</evidence>
<name>A0A0J9C0T2_9FIRM</name>
<sequence>MNVRDCLRQYCTRLTAPLCGAAALDSARIAHPASSIRGRSSSDRDSQPGTEIAQAISGARRWNRYWTLGSLAVIFLCAAGAMAVGRFTISPRELAAVLVPGAFPEVEVSGQVRTVITNIRLPRVILALLAGGGLAASGAAFQGLFANPLATPDTLGAGNGASFGAVLGILLGLPAFGIQVLAMVLGVAAVLMAWSVGRVKGTMPPLMIILAGMMVSSLFSALVSLIKYAADPQDVLPSITYWLMGSMASTTKSTLVMGAPFIAGGSMLLFLLRWKLNSMSLPEDEAKSLGIPVKRIRSLVIVGSAMVTAAVVSMCGQIGWVGLLIPHMVRMIFGNDNSSVMPASMAFGAVFMLIIDTLARSVTASEIPVSILTALIGAPCFILLLRKTGGIRL</sequence>
<comment type="similarity">
    <text evidence="2">Belongs to the binding-protein-dependent transport system permease family. FecCD subfamily.</text>
</comment>
<feature type="transmembrane region" description="Helical" evidence="8">
    <location>
        <begin position="340"/>
        <end position="359"/>
    </location>
</feature>
<accession>A0A0J9C0T2</accession>
<keyword evidence="3" id="KW-0813">Transport</keyword>
<evidence type="ECO:0000256" key="8">
    <source>
        <dbReference type="SAM" id="Phobius"/>
    </source>
</evidence>
<evidence type="ECO:0000256" key="5">
    <source>
        <dbReference type="ARBA" id="ARBA00022692"/>
    </source>
</evidence>
<evidence type="ECO:0000256" key="4">
    <source>
        <dbReference type="ARBA" id="ARBA00022475"/>
    </source>
</evidence>
<protein>
    <recommendedName>
        <fullName evidence="11">Iron ABC transporter permease</fullName>
    </recommendedName>
</protein>
<dbReference type="GeneID" id="93163308"/>
<keyword evidence="5 8" id="KW-0812">Transmembrane</keyword>
<dbReference type="EMBL" id="ADLK01000022">
    <property type="protein sequence ID" value="KMW18713.1"/>
    <property type="molecule type" value="Genomic_DNA"/>
</dbReference>
<evidence type="ECO:0000256" key="2">
    <source>
        <dbReference type="ARBA" id="ARBA00007935"/>
    </source>
</evidence>
<keyword evidence="7 8" id="KW-0472">Membrane</keyword>
<feature type="transmembrane region" description="Helical" evidence="8">
    <location>
        <begin position="206"/>
        <end position="230"/>
    </location>
</feature>
<organism evidence="9 10">
    <name type="scientific">[Clostridium] citroniae WAL-19142</name>
    <dbReference type="NCBI Taxonomy" id="742734"/>
    <lineage>
        <taxon>Bacteria</taxon>
        <taxon>Bacillati</taxon>
        <taxon>Bacillota</taxon>
        <taxon>Clostridia</taxon>
        <taxon>Lachnospirales</taxon>
        <taxon>Lachnospiraceae</taxon>
        <taxon>Enterocloster</taxon>
    </lineage>
</organism>
<feature type="transmembrane region" description="Helical" evidence="8">
    <location>
        <begin position="299"/>
        <end position="320"/>
    </location>
</feature>
<dbReference type="InterPro" id="IPR037294">
    <property type="entry name" value="ABC_BtuC-like"/>
</dbReference>
<feature type="transmembrane region" description="Helical" evidence="8">
    <location>
        <begin position="65"/>
        <end position="84"/>
    </location>
</feature>
<feature type="transmembrane region" description="Helical" evidence="8">
    <location>
        <begin position="124"/>
        <end position="145"/>
    </location>
</feature>
<dbReference type="PANTHER" id="PTHR30472:SF70">
    <property type="entry name" value="MOLYBDATE IMPORT SYSTEM PERMEASE PROTEIN MOLB"/>
    <property type="match status" value="1"/>
</dbReference>
<evidence type="ECO:0000256" key="7">
    <source>
        <dbReference type="ARBA" id="ARBA00023136"/>
    </source>
</evidence>
<comment type="subcellular location">
    <subcellularLocation>
        <location evidence="1">Cell membrane</location>
        <topology evidence="1">Multi-pass membrane protein</topology>
    </subcellularLocation>
</comment>
<dbReference type="GO" id="GO:0033214">
    <property type="term" value="P:siderophore-iron import into cell"/>
    <property type="evidence" value="ECO:0007669"/>
    <property type="project" value="TreeGrafter"/>
</dbReference>
<keyword evidence="4" id="KW-1003">Cell membrane</keyword>